<sequence>MSSSTTTLNVVTDSTRPAAANIILRPTQALTGGVMKNIHADGVCTYEDLVIRADGEPAQQGNLHILYPGTATVKLWYGEPNITRDVHTIIPAIRAREQLPFPHGRNPYAGLRTSRVERVSDHEKRIVTKKAATAVFEFGEQSVRVRAHGEIALECLEPEDETEIQQAQAVSQDDHHWRGGLSSIFRRRRDGRRQAGPTQISEVFHDSSEEVWEMPTGAEEDVPLEFVGPRTNVDELSKPTTEKDLPECSICQDDQYGDGHHAVKLNACGHIFGAECLEVMFNHRFAASNACPNCRIELATKKERRAVHT</sequence>
<organism evidence="3">
    <name type="scientific">Mytilinidion resinicola</name>
    <dbReference type="NCBI Taxonomy" id="574789"/>
    <lineage>
        <taxon>Eukaryota</taxon>
        <taxon>Fungi</taxon>
        <taxon>Dikarya</taxon>
        <taxon>Ascomycota</taxon>
        <taxon>Pezizomycotina</taxon>
        <taxon>Dothideomycetes</taxon>
        <taxon>Pleosporomycetidae</taxon>
        <taxon>Mytilinidiales</taxon>
        <taxon>Mytilinidiaceae</taxon>
        <taxon>Mytilinidion</taxon>
    </lineage>
</organism>
<reference evidence="5" key="3">
    <citation type="submission" date="2025-04" db="UniProtKB">
        <authorList>
            <consortium name="RefSeq"/>
        </authorList>
    </citation>
    <scope>IDENTIFICATION</scope>
    <source>
        <strain evidence="5">CBS 304.34</strain>
    </source>
</reference>
<keyword evidence="4" id="KW-1185">Reference proteome</keyword>
<reference evidence="5" key="2">
    <citation type="submission" date="2020-04" db="EMBL/GenBank/DDBJ databases">
        <authorList>
            <consortium name="NCBI Genome Project"/>
        </authorList>
    </citation>
    <scope>NUCLEOTIDE SEQUENCE</scope>
    <source>
        <strain evidence="5">CBS 304.34</strain>
    </source>
</reference>
<dbReference type="GO" id="GO:0008270">
    <property type="term" value="F:zinc ion binding"/>
    <property type="evidence" value="ECO:0007669"/>
    <property type="project" value="UniProtKB-KW"/>
</dbReference>
<dbReference type="PROSITE" id="PS50089">
    <property type="entry name" value="ZF_RING_2"/>
    <property type="match status" value="1"/>
</dbReference>
<dbReference type="OrthoDB" id="3691193at2759"/>
<feature type="domain" description="RING-type" evidence="2">
    <location>
        <begin position="248"/>
        <end position="295"/>
    </location>
</feature>
<keyword evidence="1" id="KW-0863">Zinc-finger</keyword>
<proteinExistence type="predicted"/>
<evidence type="ECO:0000259" key="2">
    <source>
        <dbReference type="PROSITE" id="PS50089"/>
    </source>
</evidence>
<evidence type="ECO:0000256" key="1">
    <source>
        <dbReference type="PROSITE-ProRule" id="PRU00175"/>
    </source>
</evidence>
<dbReference type="InterPro" id="IPR001841">
    <property type="entry name" value="Znf_RING"/>
</dbReference>
<evidence type="ECO:0000313" key="3">
    <source>
        <dbReference type="EMBL" id="KAF2801464.1"/>
    </source>
</evidence>
<dbReference type="RefSeq" id="XP_033568428.1">
    <property type="nucleotide sequence ID" value="XM_033724054.1"/>
</dbReference>
<dbReference type="InterPro" id="IPR013083">
    <property type="entry name" value="Znf_RING/FYVE/PHD"/>
</dbReference>
<evidence type="ECO:0000313" key="5">
    <source>
        <dbReference type="RefSeq" id="XP_033568428.1"/>
    </source>
</evidence>
<evidence type="ECO:0000313" key="4">
    <source>
        <dbReference type="Proteomes" id="UP000504636"/>
    </source>
</evidence>
<dbReference type="Proteomes" id="UP000504636">
    <property type="component" value="Unplaced"/>
</dbReference>
<keyword evidence="1" id="KW-0479">Metal-binding</keyword>
<dbReference type="EMBL" id="MU003730">
    <property type="protein sequence ID" value="KAF2801464.1"/>
    <property type="molecule type" value="Genomic_DNA"/>
</dbReference>
<dbReference type="SUPFAM" id="SSF57850">
    <property type="entry name" value="RING/U-box"/>
    <property type="match status" value="1"/>
</dbReference>
<dbReference type="Pfam" id="PF13639">
    <property type="entry name" value="zf-RING_2"/>
    <property type="match status" value="1"/>
</dbReference>
<dbReference type="GeneID" id="54464947"/>
<reference evidence="3 5" key="1">
    <citation type="journal article" date="2020" name="Stud. Mycol.">
        <title>101 Dothideomycetes genomes: a test case for predicting lifestyles and emergence of pathogens.</title>
        <authorList>
            <person name="Haridas S."/>
            <person name="Albert R."/>
            <person name="Binder M."/>
            <person name="Bloem J."/>
            <person name="Labutti K."/>
            <person name="Salamov A."/>
            <person name="Andreopoulos B."/>
            <person name="Baker S."/>
            <person name="Barry K."/>
            <person name="Bills G."/>
            <person name="Bluhm B."/>
            <person name="Cannon C."/>
            <person name="Castanera R."/>
            <person name="Culley D."/>
            <person name="Daum C."/>
            <person name="Ezra D."/>
            <person name="Gonzalez J."/>
            <person name="Henrissat B."/>
            <person name="Kuo A."/>
            <person name="Liang C."/>
            <person name="Lipzen A."/>
            <person name="Lutzoni F."/>
            <person name="Magnuson J."/>
            <person name="Mondo S."/>
            <person name="Nolan M."/>
            <person name="Ohm R."/>
            <person name="Pangilinan J."/>
            <person name="Park H.-J."/>
            <person name="Ramirez L."/>
            <person name="Alfaro M."/>
            <person name="Sun H."/>
            <person name="Tritt A."/>
            <person name="Yoshinaga Y."/>
            <person name="Zwiers L.-H."/>
            <person name="Turgeon B."/>
            <person name="Goodwin S."/>
            <person name="Spatafora J."/>
            <person name="Crous P."/>
            <person name="Grigoriev I."/>
        </authorList>
    </citation>
    <scope>NUCLEOTIDE SEQUENCE</scope>
    <source>
        <strain evidence="3 5">CBS 304.34</strain>
    </source>
</reference>
<protein>
    <recommendedName>
        <fullName evidence="2">RING-type domain-containing protein</fullName>
    </recommendedName>
</protein>
<gene>
    <name evidence="3 5" type="ORF">BDZ99DRAFT_504590</name>
</gene>
<dbReference type="AlphaFoldDB" id="A0A6A6Y0C5"/>
<accession>A0A6A6Y0C5</accession>
<dbReference type="Gene3D" id="3.30.40.10">
    <property type="entry name" value="Zinc/RING finger domain, C3HC4 (zinc finger)"/>
    <property type="match status" value="1"/>
</dbReference>
<name>A0A6A6Y0C5_9PEZI</name>
<keyword evidence="1" id="KW-0862">Zinc</keyword>